<reference evidence="1" key="1">
    <citation type="journal article" date="2022" name="Int. J. Mol. Sci.">
        <title>Draft Genome of Tanacetum Coccineum: Genomic Comparison of Closely Related Tanacetum-Family Plants.</title>
        <authorList>
            <person name="Yamashiro T."/>
            <person name="Shiraishi A."/>
            <person name="Nakayama K."/>
            <person name="Satake H."/>
        </authorList>
    </citation>
    <scope>NUCLEOTIDE SEQUENCE</scope>
</reference>
<reference evidence="1" key="2">
    <citation type="submission" date="2022-01" db="EMBL/GenBank/DDBJ databases">
        <authorList>
            <person name="Yamashiro T."/>
            <person name="Shiraishi A."/>
            <person name="Satake H."/>
            <person name="Nakayama K."/>
        </authorList>
    </citation>
    <scope>NUCLEOTIDE SEQUENCE</scope>
</reference>
<proteinExistence type="predicted"/>
<sequence length="182" mass="21958">MRDYEAYQHFVALCEQEAGGSRSGPKRRRTYIPREREDAKQQLIDDYFDDDEFLLKYPEDNFRRRYLHIRHTQLAYDTAPDAFDEYLQIAERTSRECLENFTKCIHVLYVKKFLRKPTAADIQKTYELHEQKYGLPGMLGSIDCMHWEWRNCPKSLHGQFKRRDHKYPTLMLEAVADQELWI</sequence>
<accession>A0ABQ5ACB4</accession>
<name>A0ABQ5ACB4_9ASTR</name>
<dbReference type="PANTHER" id="PTHR47150">
    <property type="entry name" value="OS12G0169200 PROTEIN"/>
    <property type="match status" value="1"/>
</dbReference>
<organism evidence="1 2">
    <name type="scientific">Tanacetum coccineum</name>
    <dbReference type="NCBI Taxonomy" id="301880"/>
    <lineage>
        <taxon>Eukaryota</taxon>
        <taxon>Viridiplantae</taxon>
        <taxon>Streptophyta</taxon>
        <taxon>Embryophyta</taxon>
        <taxon>Tracheophyta</taxon>
        <taxon>Spermatophyta</taxon>
        <taxon>Magnoliopsida</taxon>
        <taxon>eudicotyledons</taxon>
        <taxon>Gunneridae</taxon>
        <taxon>Pentapetalae</taxon>
        <taxon>asterids</taxon>
        <taxon>campanulids</taxon>
        <taxon>Asterales</taxon>
        <taxon>Asteraceae</taxon>
        <taxon>Asteroideae</taxon>
        <taxon>Anthemideae</taxon>
        <taxon>Anthemidinae</taxon>
        <taxon>Tanacetum</taxon>
    </lineage>
</organism>
<dbReference type="InterPro" id="IPR006912">
    <property type="entry name" value="Harbinger_derived_prot"/>
</dbReference>
<keyword evidence="2" id="KW-1185">Reference proteome</keyword>
<dbReference type="PANTHER" id="PTHR47150:SF5">
    <property type="entry name" value="OS07G0546750 PROTEIN"/>
    <property type="match status" value="1"/>
</dbReference>
<dbReference type="Proteomes" id="UP001151760">
    <property type="component" value="Unassembled WGS sequence"/>
</dbReference>
<protein>
    <submittedName>
        <fullName evidence="1">Protein arginine N-methyltransferase 1.6</fullName>
    </submittedName>
</protein>
<gene>
    <name evidence="1" type="ORF">Tco_0820426</name>
</gene>
<dbReference type="Pfam" id="PF04827">
    <property type="entry name" value="Plant_tran"/>
    <property type="match status" value="1"/>
</dbReference>
<evidence type="ECO:0000313" key="2">
    <source>
        <dbReference type="Proteomes" id="UP001151760"/>
    </source>
</evidence>
<evidence type="ECO:0000313" key="1">
    <source>
        <dbReference type="EMBL" id="GJS99256.1"/>
    </source>
</evidence>
<dbReference type="EMBL" id="BQNB010012105">
    <property type="protein sequence ID" value="GJS99256.1"/>
    <property type="molecule type" value="Genomic_DNA"/>
</dbReference>
<comment type="caution">
    <text evidence="1">The sequence shown here is derived from an EMBL/GenBank/DDBJ whole genome shotgun (WGS) entry which is preliminary data.</text>
</comment>